<name>A0A067TBW2_GALM3</name>
<dbReference type="Proteomes" id="UP000027222">
    <property type="component" value="Unassembled WGS sequence"/>
</dbReference>
<dbReference type="STRING" id="685588.A0A067TBW2"/>
<reference evidence="2" key="1">
    <citation type="journal article" date="2014" name="Proc. Natl. Acad. Sci. U.S.A.">
        <title>Extensive sampling of basidiomycete genomes demonstrates inadequacy of the white-rot/brown-rot paradigm for wood decay fungi.</title>
        <authorList>
            <person name="Riley R."/>
            <person name="Salamov A.A."/>
            <person name="Brown D.W."/>
            <person name="Nagy L.G."/>
            <person name="Floudas D."/>
            <person name="Held B.W."/>
            <person name="Levasseur A."/>
            <person name="Lombard V."/>
            <person name="Morin E."/>
            <person name="Otillar R."/>
            <person name="Lindquist E.A."/>
            <person name="Sun H."/>
            <person name="LaButti K.M."/>
            <person name="Schmutz J."/>
            <person name="Jabbour D."/>
            <person name="Luo H."/>
            <person name="Baker S.E."/>
            <person name="Pisabarro A.G."/>
            <person name="Walton J.D."/>
            <person name="Blanchette R.A."/>
            <person name="Henrissat B."/>
            <person name="Martin F."/>
            <person name="Cullen D."/>
            <person name="Hibbett D.S."/>
            <person name="Grigoriev I.V."/>
        </authorList>
    </citation>
    <scope>NUCLEOTIDE SEQUENCE [LARGE SCALE GENOMIC DNA]</scope>
    <source>
        <strain evidence="2">CBS 339.88</strain>
    </source>
</reference>
<evidence type="ECO:0000313" key="2">
    <source>
        <dbReference type="Proteomes" id="UP000027222"/>
    </source>
</evidence>
<dbReference type="EMBL" id="KL142371">
    <property type="protein sequence ID" value="KDR80715.1"/>
    <property type="molecule type" value="Genomic_DNA"/>
</dbReference>
<dbReference type="HOGENOM" id="CLU_036316_4_0_1"/>
<dbReference type="Gene3D" id="3.80.10.10">
    <property type="entry name" value="Ribonuclease Inhibitor"/>
    <property type="match status" value="1"/>
</dbReference>
<evidence type="ECO:0000313" key="1">
    <source>
        <dbReference type="EMBL" id="KDR80715.1"/>
    </source>
</evidence>
<dbReference type="OrthoDB" id="2788229at2759"/>
<proteinExistence type="predicted"/>
<keyword evidence="2" id="KW-1185">Reference proteome</keyword>
<accession>A0A067TBW2</accession>
<protein>
    <recommendedName>
        <fullName evidence="3">F-box domain-containing protein</fullName>
    </recommendedName>
</protein>
<dbReference type="InterPro" id="IPR032675">
    <property type="entry name" value="LRR_dom_sf"/>
</dbReference>
<sequence>MASDDKLCPELYDYIIDFLHDDEPALRASALVCHSWLPASRFHLFCDLKLTGSGPSPTNSWAQDTSCRRIFGTVLSSPHIASYIKTLSVVESNVVRPSTYRWVSGEITFPALLKKLASVRALEFNFPPPCPADTKTSWSTMVFRDISDAMSAMILDSLTLRHFLFTSLADFVKILDSSRHLKTLQLDHVDIATANHLTPSALDHFLGLQPFGSLTRNFTKKACIETLLLRSNSSYLIIPVLLHTFSSLDFSNLRSLIMNVTPDSYNNVLELLKCVPSLESLELEIDHDFDYDAHLDHKDVIDMSFLRYLKSLSLQSSVLLGRTEPLRWLLATLSTSAHANTLQDLSLTCIVDKPPPTVTIQAFDNILIGWRNLDDLLTQPTFASMRRFRLDFALDDPIGDESAELISQEFVKQLQGLRGKGILEVDVCEVR</sequence>
<gene>
    <name evidence="1" type="ORF">GALMADRAFT_135836</name>
</gene>
<dbReference type="AlphaFoldDB" id="A0A067TBW2"/>
<organism evidence="1 2">
    <name type="scientific">Galerina marginata (strain CBS 339.88)</name>
    <dbReference type="NCBI Taxonomy" id="685588"/>
    <lineage>
        <taxon>Eukaryota</taxon>
        <taxon>Fungi</taxon>
        <taxon>Dikarya</taxon>
        <taxon>Basidiomycota</taxon>
        <taxon>Agaricomycotina</taxon>
        <taxon>Agaricomycetes</taxon>
        <taxon>Agaricomycetidae</taxon>
        <taxon>Agaricales</taxon>
        <taxon>Agaricineae</taxon>
        <taxon>Strophariaceae</taxon>
        <taxon>Galerina</taxon>
    </lineage>
</organism>
<dbReference type="SUPFAM" id="SSF52047">
    <property type="entry name" value="RNI-like"/>
    <property type="match status" value="1"/>
</dbReference>
<evidence type="ECO:0008006" key="3">
    <source>
        <dbReference type="Google" id="ProtNLM"/>
    </source>
</evidence>